<comment type="caution">
    <text evidence="7">The sequence shown here is derived from an EMBL/GenBank/DDBJ whole genome shotgun (WGS) entry which is preliminary data.</text>
</comment>
<dbReference type="GO" id="GO:0016020">
    <property type="term" value="C:membrane"/>
    <property type="evidence" value="ECO:0007669"/>
    <property type="project" value="UniProtKB-SubCell"/>
</dbReference>
<dbReference type="EMBL" id="VOEI01000003">
    <property type="protein sequence ID" value="TWR26260.1"/>
    <property type="molecule type" value="Genomic_DNA"/>
</dbReference>
<dbReference type="OrthoDB" id="9809206at2"/>
<gene>
    <name evidence="7" type="ORF">FPZ42_11605</name>
</gene>
<evidence type="ECO:0000256" key="3">
    <source>
        <dbReference type="ARBA" id="ARBA00022989"/>
    </source>
</evidence>
<dbReference type="Pfam" id="PF00924">
    <property type="entry name" value="MS_channel_2nd"/>
    <property type="match status" value="1"/>
</dbReference>
<feature type="domain" description="Mechanosensitive ion channel MscS" evidence="6">
    <location>
        <begin position="143"/>
        <end position="218"/>
    </location>
</feature>
<evidence type="ECO:0000256" key="5">
    <source>
        <dbReference type="SAM" id="Phobius"/>
    </source>
</evidence>
<feature type="transmembrane region" description="Helical" evidence="5">
    <location>
        <begin position="129"/>
        <end position="154"/>
    </location>
</feature>
<dbReference type="AlphaFoldDB" id="A0A563U4I1"/>
<evidence type="ECO:0000313" key="7">
    <source>
        <dbReference type="EMBL" id="TWR26260.1"/>
    </source>
</evidence>
<dbReference type="InterPro" id="IPR006685">
    <property type="entry name" value="MscS_channel_2nd"/>
</dbReference>
<protein>
    <submittedName>
        <fullName evidence="7">Mechanosensitive ion channel</fullName>
    </submittedName>
</protein>
<organism evidence="7 8">
    <name type="scientific">Mucilaginibacter achroorhodeus</name>
    <dbReference type="NCBI Taxonomy" id="2599294"/>
    <lineage>
        <taxon>Bacteria</taxon>
        <taxon>Pseudomonadati</taxon>
        <taxon>Bacteroidota</taxon>
        <taxon>Sphingobacteriia</taxon>
        <taxon>Sphingobacteriales</taxon>
        <taxon>Sphingobacteriaceae</taxon>
        <taxon>Mucilaginibacter</taxon>
    </lineage>
</organism>
<dbReference type="InterPro" id="IPR010920">
    <property type="entry name" value="LSM_dom_sf"/>
</dbReference>
<dbReference type="InterPro" id="IPR045275">
    <property type="entry name" value="MscS_archaea/bacteria_type"/>
</dbReference>
<evidence type="ECO:0000256" key="1">
    <source>
        <dbReference type="ARBA" id="ARBA00004370"/>
    </source>
</evidence>
<dbReference type="SUPFAM" id="SSF50182">
    <property type="entry name" value="Sm-like ribonucleoproteins"/>
    <property type="match status" value="1"/>
</dbReference>
<evidence type="ECO:0000313" key="8">
    <source>
        <dbReference type="Proteomes" id="UP000318010"/>
    </source>
</evidence>
<keyword evidence="2 5" id="KW-0812">Transmembrane</keyword>
<comment type="subcellular location">
    <subcellularLocation>
        <location evidence="1">Membrane</location>
    </subcellularLocation>
</comment>
<dbReference type="InterPro" id="IPR023408">
    <property type="entry name" value="MscS_beta-dom_sf"/>
</dbReference>
<dbReference type="PANTHER" id="PTHR30221:SF1">
    <property type="entry name" value="SMALL-CONDUCTANCE MECHANOSENSITIVE CHANNEL"/>
    <property type="match status" value="1"/>
</dbReference>
<dbReference type="RefSeq" id="WP_146271518.1">
    <property type="nucleotide sequence ID" value="NZ_VOEI01000003.1"/>
</dbReference>
<keyword evidence="4 5" id="KW-0472">Membrane</keyword>
<evidence type="ECO:0000256" key="4">
    <source>
        <dbReference type="ARBA" id="ARBA00023136"/>
    </source>
</evidence>
<evidence type="ECO:0000259" key="6">
    <source>
        <dbReference type="Pfam" id="PF00924"/>
    </source>
</evidence>
<sequence>MEIKDQQATPEQKAAIRKLHNEEARKLKISGYIIGAVACIVTSFLVRLKAFDFIGNYHGVLDNILFAAALSFGVLIISRVIQTQIAKGTLEKGLLYNLIQFTRLVTFIVIIFIFISFLNANWYTAAVSLGLISLLLGFALQTPIASLIGWFYIVMRGPFKVGDRIQVGGFNGDVVEINFLDTTLWEFSGNLMTSDLPSGRLIRFPNSLIFQNQVYNYSWQRYPLVWNEISFYITYKSDLDWVENIVRRTCLGQLDEKTKEHVQDMRDLISETPVDDIDIKEFPFVNFRIHENNWVEVVLIYIVDPKQSSQMRSNIVKAVIAELNANPEKVAFAPEGS</sequence>
<dbReference type="Gene3D" id="2.30.30.60">
    <property type="match status" value="1"/>
</dbReference>
<feature type="transmembrane region" description="Helical" evidence="5">
    <location>
        <begin position="60"/>
        <end position="81"/>
    </location>
</feature>
<feature type="transmembrane region" description="Helical" evidence="5">
    <location>
        <begin position="29"/>
        <end position="48"/>
    </location>
</feature>
<proteinExistence type="predicted"/>
<accession>A0A563U4I1</accession>
<dbReference type="PANTHER" id="PTHR30221">
    <property type="entry name" value="SMALL-CONDUCTANCE MECHANOSENSITIVE CHANNEL"/>
    <property type="match status" value="1"/>
</dbReference>
<evidence type="ECO:0000256" key="2">
    <source>
        <dbReference type="ARBA" id="ARBA00022692"/>
    </source>
</evidence>
<keyword evidence="3 5" id="KW-1133">Transmembrane helix</keyword>
<keyword evidence="8" id="KW-1185">Reference proteome</keyword>
<name>A0A563U4I1_9SPHI</name>
<dbReference type="Proteomes" id="UP000318010">
    <property type="component" value="Unassembled WGS sequence"/>
</dbReference>
<dbReference type="GO" id="GO:0008381">
    <property type="term" value="F:mechanosensitive monoatomic ion channel activity"/>
    <property type="evidence" value="ECO:0007669"/>
    <property type="project" value="InterPro"/>
</dbReference>
<feature type="transmembrane region" description="Helical" evidence="5">
    <location>
        <begin position="93"/>
        <end position="117"/>
    </location>
</feature>
<reference evidence="7 8" key="1">
    <citation type="submission" date="2019-07" db="EMBL/GenBank/DDBJ databases">
        <authorList>
            <person name="Kim J."/>
        </authorList>
    </citation>
    <scope>NUCLEOTIDE SEQUENCE [LARGE SCALE GENOMIC DNA]</scope>
    <source>
        <strain evidence="7 8">MJ1a</strain>
    </source>
</reference>